<organism evidence="1 2">
    <name type="scientific">Eretmocerus hayati</name>
    <dbReference type="NCBI Taxonomy" id="131215"/>
    <lineage>
        <taxon>Eukaryota</taxon>
        <taxon>Metazoa</taxon>
        <taxon>Ecdysozoa</taxon>
        <taxon>Arthropoda</taxon>
        <taxon>Hexapoda</taxon>
        <taxon>Insecta</taxon>
        <taxon>Pterygota</taxon>
        <taxon>Neoptera</taxon>
        <taxon>Endopterygota</taxon>
        <taxon>Hymenoptera</taxon>
        <taxon>Apocrita</taxon>
        <taxon>Proctotrupomorpha</taxon>
        <taxon>Chalcidoidea</taxon>
        <taxon>Aphelinidae</taxon>
        <taxon>Aphelininae</taxon>
        <taxon>Eretmocerus</taxon>
    </lineage>
</organism>
<keyword evidence="2" id="KW-1185">Reference proteome</keyword>
<name>A0ACC2P8J0_9HYME</name>
<protein>
    <submittedName>
        <fullName evidence="1">Uncharacterized protein</fullName>
    </submittedName>
</protein>
<sequence length="227" mass="25925">MELITLISLCAASAYADPNSSTESTFDYNIRKRRLLHDWEETLKKLKTDVEASYKDPCKPGPSRLPSGIEVLETMTPDADTAWCQPNSAGYERSRDTNEESKNSDNFVNGVEGNPGISSNRECPTITVTPKALSPEEEEQSSESSKKQNRQLEQLQANMEYEWSSLREESLHTTSVREQDPNRIALIQLERRKAELVMEFNRLKLLVTNARKHKLCRFEDGPCRIRD</sequence>
<evidence type="ECO:0000313" key="1">
    <source>
        <dbReference type="EMBL" id="KAJ8679761.1"/>
    </source>
</evidence>
<accession>A0ACC2P8J0</accession>
<evidence type="ECO:0000313" key="2">
    <source>
        <dbReference type="Proteomes" id="UP001239111"/>
    </source>
</evidence>
<comment type="caution">
    <text evidence="1">The sequence shown here is derived from an EMBL/GenBank/DDBJ whole genome shotgun (WGS) entry which is preliminary data.</text>
</comment>
<gene>
    <name evidence="1" type="ORF">QAD02_015548</name>
</gene>
<dbReference type="Proteomes" id="UP001239111">
    <property type="component" value="Chromosome 2"/>
</dbReference>
<reference evidence="1" key="1">
    <citation type="submission" date="2023-04" db="EMBL/GenBank/DDBJ databases">
        <title>A chromosome-level genome assembly of the parasitoid wasp Eretmocerus hayati.</title>
        <authorList>
            <person name="Zhong Y."/>
            <person name="Liu S."/>
            <person name="Liu Y."/>
        </authorList>
    </citation>
    <scope>NUCLEOTIDE SEQUENCE</scope>
    <source>
        <strain evidence="1">ZJU_SS_LIU_2023</strain>
    </source>
</reference>
<feature type="non-terminal residue" evidence="1">
    <location>
        <position position="227"/>
    </location>
</feature>
<proteinExistence type="predicted"/>
<dbReference type="EMBL" id="CM056742">
    <property type="protein sequence ID" value="KAJ8679761.1"/>
    <property type="molecule type" value="Genomic_DNA"/>
</dbReference>